<evidence type="ECO:0000313" key="2">
    <source>
        <dbReference type="EMBL" id="GAI70191.1"/>
    </source>
</evidence>
<feature type="non-terminal residue" evidence="2">
    <location>
        <position position="233"/>
    </location>
</feature>
<dbReference type="PANTHER" id="PTHR30153">
    <property type="entry name" value="REPLICATIVE DNA HELICASE DNAB"/>
    <property type="match status" value="1"/>
</dbReference>
<dbReference type="InterPro" id="IPR016136">
    <property type="entry name" value="DNA_helicase_N/primase_C"/>
</dbReference>
<sequence>MTDTKYFLGQLLQDNTILYKTKINESDIEIETDMIVYVAIKSIFKRGEVADIPAVASENKDIDVYKLSKLTTGVITSTWKQVEIRIKEQTARRKLLSLAEIIKTNPDNEEVIRIILSEIEGLNQTEEYKIQNMKNLVDDAINKIEEKFKAKGKLPGITTGLTNLDDYIMGFEPRKYYVFGARPSQGKTAILLNFIDNCRVDCGMLSAESASIELLNRMFSINGKADTQRIATG</sequence>
<organism evidence="2">
    <name type="scientific">marine sediment metagenome</name>
    <dbReference type="NCBI Taxonomy" id="412755"/>
    <lineage>
        <taxon>unclassified sequences</taxon>
        <taxon>metagenomes</taxon>
        <taxon>ecological metagenomes</taxon>
    </lineage>
</organism>
<dbReference type="Pfam" id="PF03796">
    <property type="entry name" value="DnaB_C"/>
    <property type="match status" value="1"/>
</dbReference>
<dbReference type="EMBL" id="BARW01003702">
    <property type="protein sequence ID" value="GAI70191.1"/>
    <property type="molecule type" value="Genomic_DNA"/>
</dbReference>
<dbReference type="GO" id="GO:0005829">
    <property type="term" value="C:cytosol"/>
    <property type="evidence" value="ECO:0007669"/>
    <property type="project" value="TreeGrafter"/>
</dbReference>
<proteinExistence type="predicted"/>
<name>X1RTA4_9ZZZZ</name>
<dbReference type="PANTHER" id="PTHR30153:SF2">
    <property type="entry name" value="REPLICATIVE DNA HELICASE"/>
    <property type="match status" value="1"/>
</dbReference>
<dbReference type="Gene3D" id="1.10.860.10">
    <property type="entry name" value="DNAb Helicase, Chain A"/>
    <property type="match status" value="1"/>
</dbReference>
<dbReference type="Gene3D" id="3.40.50.300">
    <property type="entry name" value="P-loop containing nucleotide triphosphate hydrolases"/>
    <property type="match status" value="1"/>
</dbReference>
<dbReference type="GO" id="GO:0005524">
    <property type="term" value="F:ATP binding"/>
    <property type="evidence" value="ECO:0007669"/>
    <property type="project" value="InterPro"/>
</dbReference>
<dbReference type="SUPFAM" id="SSF52540">
    <property type="entry name" value="P-loop containing nucleoside triphosphate hydrolases"/>
    <property type="match status" value="1"/>
</dbReference>
<dbReference type="GO" id="GO:0006260">
    <property type="term" value="P:DNA replication"/>
    <property type="evidence" value="ECO:0007669"/>
    <property type="project" value="InterPro"/>
</dbReference>
<dbReference type="InterPro" id="IPR027417">
    <property type="entry name" value="P-loop_NTPase"/>
</dbReference>
<evidence type="ECO:0000259" key="1">
    <source>
        <dbReference type="Pfam" id="PF03796"/>
    </source>
</evidence>
<dbReference type="InterPro" id="IPR007694">
    <property type="entry name" value="DNA_helicase_DnaB-like_C"/>
</dbReference>
<comment type="caution">
    <text evidence="2">The sequence shown here is derived from an EMBL/GenBank/DDBJ whole genome shotgun (WGS) entry which is preliminary data.</text>
</comment>
<accession>X1RTA4</accession>
<feature type="domain" description="SF4 helicase" evidence="1">
    <location>
        <begin position="156"/>
        <end position="233"/>
    </location>
</feature>
<dbReference type="GO" id="GO:0003678">
    <property type="term" value="F:DNA helicase activity"/>
    <property type="evidence" value="ECO:0007669"/>
    <property type="project" value="InterPro"/>
</dbReference>
<dbReference type="AlphaFoldDB" id="X1RTA4"/>
<protein>
    <recommendedName>
        <fullName evidence="1">SF4 helicase domain-containing protein</fullName>
    </recommendedName>
</protein>
<reference evidence="2" key="1">
    <citation type="journal article" date="2014" name="Front. Microbiol.">
        <title>High frequency of phylogenetically diverse reductive dehalogenase-homologous genes in deep subseafloor sedimentary metagenomes.</title>
        <authorList>
            <person name="Kawai M."/>
            <person name="Futagami T."/>
            <person name="Toyoda A."/>
            <person name="Takaki Y."/>
            <person name="Nishi S."/>
            <person name="Hori S."/>
            <person name="Arai W."/>
            <person name="Tsubouchi T."/>
            <person name="Morono Y."/>
            <person name="Uchiyama I."/>
            <person name="Ito T."/>
            <person name="Fujiyama A."/>
            <person name="Inagaki F."/>
            <person name="Takami H."/>
        </authorList>
    </citation>
    <scope>NUCLEOTIDE SEQUENCE</scope>
    <source>
        <strain evidence="2">Expedition CK06-06</strain>
    </source>
</reference>
<gene>
    <name evidence="2" type="ORF">S12H4_09223</name>
</gene>